<evidence type="ECO:0000256" key="4">
    <source>
        <dbReference type="ARBA" id="ARBA00022801"/>
    </source>
</evidence>
<feature type="region of interest" description="Disordered" evidence="8">
    <location>
        <begin position="417"/>
        <end position="437"/>
    </location>
</feature>
<dbReference type="InterPro" id="IPR030400">
    <property type="entry name" value="Sedolisin_dom"/>
</dbReference>
<protein>
    <recommendedName>
        <fullName evidence="9">Peptidase S53 domain-containing protein</fullName>
    </recommendedName>
</protein>
<gene>
    <name evidence="10" type="ORF">KTAU_36840</name>
</gene>
<evidence type="ECO:0000256" key="5">
    <source>
        <dbReference type="ARBA" id="ARBA00022825"/>
    </source>
</evidence>
<dbReference type="InterPro" id="IPR013320">
    <property type="entry name" value="ConA-like_dom_sf"/>
</dbReference>
<evidence type="ECO:0000256" key="1">
    <source>
        <dbReference type="ARBA" id="ARBA00001913"/>
    </source>
</evidence>
<dbReference type="PANTHER" id="PTHR14218:SF15">
    <property type="entry name" value="TRIPEPTIDYL-PEPTIDASE 1"/>
    <property type="match status" value="1"/>
</dbReference>
<keyword evidence="7" id="KW-0865">Zymogen</keyword>
<dbReference type="RefSeq" id="WP_228026519.1">
    <property type="nucleotide sequence ID" value="NZ_BKZV01000006.1"/>
</dbReference>
<dbReference type="PROSITE" id="PS51695">
    <property type="entry name" value="SEDOLISIN"/>
    <property type="match status" value="1"/>
</dbReference>
<dbReference type="GO" id="GO:0004252">
    <property type="term" value="F:serine-type endopeptidase activity"/>
    <property type="evidence" value="ECO:0007669"/>
    <property type="project" value="InterPro"/>
</dbReference>
<dbReference type="GO" id="GO:0006508">
    <property type="term" value="P:proteolysis"/>
    <property type="evidence" value="ECO:0007669"/>
    <property type="project" value="UniProtKB-KW"/>
</dbReference>
<sequence>MNIATFFRSARRLAIVLLALSASGVAALLLLMVPSAAYAQLHGEAPTNRSLIRGHMVPLLRNHKPLHSENANRTLQLSIALKLRNEAQLDALLAAQNDPQSPLYHHYLTPQQFTEQFGPTPETVNRVVTYLRSQGLRVNGVSPNRTLISASGSVSQIEQAFAITLADYQVGNRTVYAPTSEPSVPAQLGGLILNIAGLDNVALYHPLGLQRLSSSQVPHTGPGGGYTPSELRTAYDMNSLINGGSNGSGQTVAIFELDGYRASDVNAYLSYYGLGSAKYSNVLVDGATNTAGSGAIEVELDMEVVSAIAPGANQKIYIGPNTNTGVNDTYNRIVTDNLAKVVSISWGECEAAAGTSELATLDNIFKQGAAQGQAFFAASGDSGAYDCDNSSLAVDSPADDPYVVGVGGTHLVTGSGGTYSSESAWSNPNDTQRSPYGSGGGGGISSYFARPSYQTGPNLTNANRMVPDVSADADPATGYSVYCTVTAAGCSSSGWLTVGGTSAAAPLWAGVAADVNQYLTSQGKATLGSASATIYRLYNTAQTYSAYHDITSGNNLYYSATTGYDLATGIGSPDVWNFARDVAGTSGGGGGGGGGGGTTTQLLSNPGFENGSTPWQESSSGGYEIVDPTNPHTGSYSAYLCGYNGCNDQIWQTVTLPSTTTKVVLSYWLYISTQESGSTCYDYFYARIRTSSGSTITTVQTRCNANASGWTQYTFDLTSALSSYYGQQIQVYFQGTTDSSLVTNFFVDDVALNDTHS</sequence>
<dbReference type="CDD" id="cd04056">
    <property type="entry name" value="Peptidases_S53"/>
    <property type="match status" value="1"/>
</dbReference>
<dbReference type="GO" id="GO:0046872">
    <property type="term" value="F:metal ion binding"/>
    <property type="evidence" value="ECO:0007669"/>
    <property type="project" value="UniProtKB-KW"/>
</dbReference>
<dbReference type="Gene3D" id="3.40.50.200">
    <property type="entry name" value="Peptidase S8/S53 domain"/>
    <property type="match status" value="1"/>
</dbReference>
<dbReference type="InterPro" id="IPR023828">
    <property type="entry name" value="Peptidase_S8_Ser-AS"/>
</dbReference>
<keyword evidence="2" id="KW-0645">Protease</keyword>
<dbReference type="SMART" id="SM00944">
    <property type="entry name" value="Pro-kuma_activ"/>
    <property type="match status" value="1"/>
</dbReference>
<dbReference type="CDD" id="cd11377">
    <property type="entry name" value="Pro-peptidase_S53"/>
    <property type="match status" value="1"/>
</dbReference>
<feature type="domain" description="Peptidase S53" evidence="9">
    <location>
        <begin position="225"/>
        <end position="585"/>
    </location>
</feature>
<evidence type="ECO:0000256" key="8">
    <source>
        <dbReference type="SAM" id="MobiDB-lite"/>
    </source>
</evidence>
<dbReference type="InterPro" id="IPR015366">
    <property type="entry name" value="S53_propep"/>
</dbReference>
<evidence type="ECO:0000256" key="7">
    <source>
        <dbReference type="ARBA" id="ARBA00023145"/>
    </source>
</evidence>
<organism evidence="10 11">
    <name type="scientific">Thermogemmatispora aurantia</name>
    <dbReference type="NCBI Taxonomy" id="2045279"/>
    <lineage>
        <taxon>Bacteria</taxon>
        <taxon>Bacillati</taxon>
        <taxon>Chloroflexota</taxon>
        <taxon>Ktedonobacteria</taxon>
        <taxon>Thermogemmatisporales</taxon>
        <taxon>Thermogemmatisporaceae</taxon>
        <taxon>Thermogemmatispora</taxon>
    </lineage>
</organism>
<keyword evidence="6" id="KW-0106">Calcium</keyword>
<dbReference type="InterPro" id="IPR050819">
    <property type="entry name" value="Tripeptidyl-peptidase_I"/>
</dbReference>
<dbReference type="PANTHER" id="PTHR14218">
    <property type="entry name" value="PROTEASE S8 TRIPEPTIDYL PEPTIDASE I CLN2"/>
    <property type="match status" value="1"/>
</dbReference>
<keyword evidence="11" id="KW-1185">Reference proteome</keyword>
<evidence type="ECO:0000256" key="2">
    <source>
        <dbReference type="ARBA" id="ARBA00022670"/>
    </source>
</evidence>
<comment type="caution">
    <text evidence="10">The sequence shown here is derived from an EMBL/GenBank/DDBJ whole genome shotgun (WGS) entry which is preliminary data.</text>
</comment>
<evidence type="ECO:0000313" key="11">
    <source>
        <dbReference type="Proteomes" id="UP000334820"/>
    </source>
</evidence>
<dbReference type="PROSITE" id="PS00138">
    <property type="entry name" value="SUBTILASE_SER"/>
    <property type="match status" value="1"/>
</dbReference>
<keyword evidence="5" id="KW-0720">Serine protease</keyword>
<dbReference type="SUPFAM" id="SSF54897">
    <property type="entry name" value="Protease propeptides/inhibitors"/>
    <property type="match status" value="1"/>
</dbReference>
<evidence type="ECO:0000259" key="9">
    <source>
        <dbReference type="PROSITE" id="PS51695"/>
    </source>
</evidence>
<keyword evidence="4" id="KW-0378">Hydrolase</keyword>
<proteinExistence type="predicted"/>
<dbReference type="SUPFAM" id="SSF49899">
    <property type="entry name" value="Concanavalin A-like lectins/glucanases"/>
    <property type="match status" value="1"/>
</dbReference>
<dbReference type="EMBL" id="BKZV01000006">
    <property type="protein sequence ID" value="GER85048.1"/>
    <property type="molecule type" value="Genomic_DNA"/>
</dbReference>
<dbReference type="SUPFAM" id="SSF52743">
    <property type="entry name" value="Subtilisin-like"/>
    <property type="match status" value="1"/>
</dbReference>
<keyword evidence="3" id="KW-0479">Metal-binding</keyword>
<dbReference type="Gene3D" id="2.60.120.260">
    <property type="entry name" value="Galactose-binding domain-like"/>
    <property type="match status" value="1"/>
</dbReference>
<reference evidence="10 11" key="1">
    <citation type="journal article" date="2019" name="Int. J. Syst. Evol. Microbiol.">
        <title>Thermogemmatispora aurantia sp. nov. and Thermogemmatispora argillosa sp. nov., within the class Ktedonobacteria, and emended description of the genus Thermogemmatispora.</title>
        <authorList>
            <person name="Zheng Y."/>
            <person name="Wang C.M."/>
            <person name="Sakai Y."/>
            <person name="Abe K."/>
            <person name="Yokota A."/>
            <person name="Yabe S."/>
        </authorList>
    </citation>
    <scope>NUCLEOTIDE SEQUENCE [LARGE SCALE GENOMIC DNA]</scope>
    <source>
        <strain evidence="10 11">A1-2</strain>
    </source>
</reference>
<dbReference type="AlphaFoldDB" id="A0A5J4K8X5"/>
<evidence type="ECO:0000256" key="6">
    <source>
        <dbReference type="ARBA" id="ARBA00022837"/>
    </source>
</evidence>
<dbReference type="Pfam" id="PF09286">
    <property type="entry name" value="Pro-kuma_activ"/>
    <property type="match status" value="1"/>
</dbReference>
<comment type="cofactor">
    <cofactor evidence="1">
        <name>Ca(2+)</name>
        <dbReference type="ChEBI" id="CHEBI:29108"/>
    </cofactor>
</comment>
<dbReference type="Proteomes" id="UP000334820">
    <property type="component" value="Unassembled WGS sequence"/>
</dbReference>
<accession>A0A5J4K8X5</accession>
<evidence type="ECO:0000256" key="3">
    <source>
        <dbReference type="ARBA" id="ARBA00022723"/>
    </source>
</evidence>
<feature type="compositionally biased region" description="Polar residues" evidence="8">
    <location>
        <begin position="419"/>
        <end position="435"/>
    </location>
</feature>
<evidence type="ECO:0000313" key="10">
    <source>
        <dbReference type="EMBL" id="GER85048.1"/>
    </source>
</evidence>
<name>A0A5J4K8X5_9CHLR</name>
<dbReference type="GO" id="GO:0008240">
    <property type="term" value="F:tripeptidyl-peptidase activity"/>
    <property type="evidence" value="ECO:0007669"/>
    <property type="project" value="TreeGrafter"/>
</dbReference>
<dbReference type="InterPro" id="IPR036852">
    <property type="entry name" value="Peptidase_S8/S53_dom_sf"/>
</dbReference>